<accession>A0A367KK78</accession>
<reference evidence="2 3" key="1">
    <citation type="journal article" date="2018" name="G3 (Bethesda)">
        <title>Phylogenetic and Phylogenomic Definition of Rhizopus Species.</title>
        <authorList>
            <person name="Gryganskyi A.P."/>
            <person name="Golan J."/>
            <person name="Dolatabadi S."/>
            <person name="Mondo S."/>
            <person name="Robb S."/>
            <person name="Idnurm A."/>
            <person name="Muszewska A."/>
            <person name="Steczkiewicz K."/>
            <person name="Masonjones S."/>
            <person name="Liao H.L."/>
            <person name="Gajdeczka M.T."/>
            <person name="Anike F."/>
            <person name="Vuek A."/>
            <person name="Anishchenko I.M."/>
            <person name="Voigt K."/>
            <person name="de Hoog G.S."/>
            <person name="Smith M.E."/>
            <person name="Heitman J."/>
            <person name="Vilgalys R."/>
            <person name="Stajich J.E."/>
        </authorList>
    </citation>
    <scope>NUCLEOTIDE SEQUENCE [LARGE SCALE GENOMIC DNA]</scope>
    <source>
        <strain evidence="2 3">LSU 92-RS-03</strain>
    </source>
</reference>
<proteinExistence type="predicted"/>
<dbReference type="OrthoDB" id="2252907at2759"/>
<keyword evidence="1" id="KW-0732">Signal</keyword>
<evidence type="ECO:0000256" key="1">
    <source>
        <dbReference type="SAM" id="SignalP"/>
    </source>
</evidence>
<gene>
    <name evidence="2" type="ORF">CU098_010514</name>
</gene>
<comment type="caution">
    <text evidence="2">The sequence shown here is derived from an EMBL/GenBank/DDBJ whole genome shotgun (WGS) entry which is preliminary data.</text>
</comment>
<evidence type="ECO:0008006" key="4">
    <source>
        <dbReference type="Google" id="ProtNLM"/>
    </source>
</evidence>
<sequence length="135" mass="15515">MKYLFLLPFLMFVSAFCVYNDSEEVSFYIHQQPSNRGANVFKAFKRESLKPGQNACCPYTTYDCAEHTSQEEIITLRLKTQHPSGHYDFFFEVSFPAGGWIQFTGKEDSIRAYAYDAHGQSVDYAFTESSNTLIE</sequence>
<feature type="chain" id="PRO_5017025725" description="DOMON domain-containing protein" evidence="1">
    <location>
        <begin position="16"/>
        <end position="135"/>
    </location>
</feature>
<organism evidence="2 3">
    <name type="scientific">Rhizopus stolonifer</name>
    <name type="common">Rhizopus nigricans</name>
    <dbReference type="NCBI Taxonomy" id="4846"/>
    <lineage>
        <taxon>Eukaryota</taxon>
        <taxon>Fungi</taxon>
        <taxon>Fungi incertae sedis</taxon>
        <taxon>Mucoromycota</taxon>
        <taxon>Mucoromycotina</taxon>
        <taxon>Mucoromycetes</taxon>
        <taxon>Mucorales</taxon>
        <taxon>Mucorineae</taxon>
        <taxon>Rhizopodaceae</taxon>
        <taxon>Rhizopus</taxon>
    </lineage>
</organism>
<protein>
    <recommendedName>
        <fullName evidence="4">DOMON domain-containing protein</fullName>
    </recommendedName>
</protein>
<feature type="signal peptide" evidence="1">
    <location>
        <begin position="1"/>
        <end position="15"/>
    </location>
</feature>
<dbReference type="EMBL" id="PJQM01001345">
    <property type="protein sequence ID" value="RCI02559.1"/>
    <property type="molecule type" value="Genomic_DNA"/>
</dbReference>
<dbReference type="Proteomes" id="UP000253551">
    <property type="component" value="Unassembled WGS sequence"/>
</dbReference>
<evidence type="ECO:0000313" key="2">
    <source>
        <dbReference type="EMBL" id="RCI02559.1"/>
    </source>
</evidence>
<keyword evidence="3" id="KW-1185">Reference proteome</keyword>
<name>A0A367KK78_RHIST</name>
<dbReference type="AlphaFoldDB" id="A0A367KK78"/>
<evidence type="ECO:0000313" key="3">
    <source>
        <dbReference type="Proteomes" id="UP000253551"/>
    </source>
</evidence>